<evidence type="ECO:0000313" key="9">
    <source>
        <dbReference type="EMBL" id="SCU78732.1"/>
    </source>
</evidence>
<keyword evidence="3 6" id="KW-0547">Nucleotide-binding</keyword>
<dbReference type="InterPro" id="IPR011009">
    <property type="entry name" value="Kinase-like_dom_sf"/>
</dbReference>
<feature type="compositionally biased region" description="Low complexity" evidence="7">
    <location>
        <begin position="846"/>
        <end position="863"/>
    </location>
</feature>
<dbReference type="PANTHER" id="PTHR48016:SF48">
    <property type="entry name" value="SERINE_THREONINE-PROTEIN KINASE BCK1_SLK1_SSP31"/>
    <property type="match status" value="1"/>
</dbReference>
<keyword evidence="4" id="KW-0418">Kinase</keyword>
<evidence type="ECO:0000256" key="6">
    <source>
        <dbReference type="PROSITE-ProRule" id="PRU10141"/>
    </source>
</evidence>
<feature type="region of interest" description="Disordered" evidence="7">
    <location>
        <begin position="899"/>
        <end position="918"/>
    </location>
</feature>
<feature type="compositionally biased region" description="Basic and acidic residues" evidence="7">
    <location>
        <begin position="269"/>
        <end position="283"/>
    </location>
</feature>
<feature type="region of interest" description="Disordered" evidence="7">
    <location>
        <begin position="324"/>
        <end position="359"/>
    </location>
</feature>
<name>A0A1G4IPX9_9SACH</name>
<evidence type="ECO:0000256" key="2">
    <source>
        <dbReference type="ARBA" id="ARBA00022679"/>
    </source>
</evidence>
<feature type="region of interest" description="Disordered" evidence="7">
    <location>
        <begin position="688"/>
        <end position="707"/>
    </location>
</feature>
<feature type="compositionally biased region" description="Polar residues" evidence="7">
    <location>
        <begin position="936"/>
        <end position="947"/>
    </location>
</feature>
<accession>A0A1G4IPX9</accession>
<keyword evidence="2" id="KW-0808">Transferase</keyword>
<dbReference type="PROSITE" id="PS00108">
    <property type="entry name" value="PROTEIN_KINASE_ST"/>
    <property type="match status" value="1"/>
</dbReference>
<organism evidence="9 10">
    <name type="scientific">Lachancea meyersii CBS 8951</name>
    <dbReference type="NCBI Taxonomy" id="1266667"/>
    <lineage>
        <taxon>Eukaryota</taxon>
        <taxon>Fungi</taxon>
        <taxon>Dikarya</taxon>
        <taxon>Ascomycota</taxon>
        <taxon>Saccharomycotina</taxon>
        <taxon>Saccharomycetes</taxon>
        <taxon>Saccharomycetales</taxon>
        <taxon>Saccharomycetaceae</taxon>
        <taxon>Lachancea</taxon>
    </lineage>
</organism>
<evidence type="ECO:0000256" key="1">
    <source>
        <dbReference type="ARBA" id="ARBA00006529"/>
    </source>
</evidence>
<dbReference type="FunFam" id="1.10.510.10:FF:000182">
    <property type="entry name" value="MAP kinase kinase kinase mkh1"/>
    <property type="match status" value="1"/>
</dbReference>
<dbReference type="GO" id="GO:0004709">
    <property type="term" value="F:MAP kinase kinase kinase activity"/>
    <property type="evidence" value="ECO:0007669"/>
    <property type="project" value="UniProtKB-ARBA"/>
</dbReference>
<sequence length="1417" mass="156770">MAFLKKKLSNVNHSNRSRSGSASSNKISLGSPSAPNSPDVKMPDLPPKISLDNGVAKTSFLSVNSAPATHYGESVLAEQMATNGFTFEDNSNQEGRNVAGASPVAPLDPLEIGIPCGPRKSSGGSVNLLDKLLYSWDVTNPEEWTMIRVLSWLKYNDFDDSWLCYFRKRHLYGHKFLKLMAYDNFVQHEPSLPQTKCASYHRFQYLLKRTLEQNVVNGHMRSRSDKSVGSRSSSDSFKIRTRKKEDDTNSRAFSESSTIGHKKATMDAAEERPVSQFRNDPKTHSASSVYRRSFISLRGSISNVSQNKVESNINLKIPPRPLSSVESLAPTDRHNTRVCSSPLSPTCTGRFRRQHKSSSSESSIFNTLFGTSNDSSGQYLTAETSKKKLTKNFKSTSLENLSLEASAYSPLGATSSRKIVPSNMEKGSLWEKLKRKPVQLDTSLSKTSTIISENESSDTRTLVNSKINSWGEFNWESYGLEKKYYPLKNHDGADKYILITKDNRSFIPLNVGVITNLDELKDSMALTLGIRHKNYTVHLTDFGCDIGCAIDDELMESMRSNLFYNVPHKFFVKDQMRIQLRPAMKTMTIEATAPNKTVKNKGSAKSANSSILSSNDDISAATSLSDVTSFDDIARASGRAAYPQTPNSYYGAVMPNSSSEIDYWTLKDTQVEDSVAQNLPKDHVRTVRRGLSSGEVTTNRNAESNHSFQVIRKKSDDEINFNNRRASPYVTPDFAPRREAPKPPTSSQNSLVSSGSNSTTSSPKVQKLGKKSTISRKARPPPPSTSWHQFVPGGPNVPPYALPSSCTGSAETVVNSYTPGSTQILVPQPYKGKSNDGRTLSDEPMVSYSYNSRGSRSGSSVNSLVQSPPQLIKRTSTKRIVSSASAADVFDENEVSFAEAPGLSEVEDNDSQSDSSDDIIWSSATKDLKPTLKGNLQISIHPSSSENITDDISDHTNREERGLNNADTKSSGDQMTLRPSPEIVYQNLERFFPGTDLDRPIVEGVTPPPSPQSAKPSSPVLRNSSKESPTYDSHSPNSSRLGTPQTMIAHTTQSSQETLPSTSKSLKIPKRTKTIRTIAREASEARRTSKSRSLGRKNTKMWGTRVVEVTDKKLVAINKSKNSNGEYKEFAWIKGEMIGKGSFGSVFLGLNVTTGEMVAVKQVEVPRYGSQDETTLNVLEALRSEVSTLQDLDHINIVQYLGFENKNHFYSLFLEYVAGGSVGSLIRTFGCFEEPLVRFLAVQVLRGLSYLHSKGILHRDMKADNLLLDVDGICKISDFGISKKSSNVYTNSDMTMRGTVFWMAPEMVDTKQGYSAKVDIWSLGCVVLEMFAGKRPWSNLEVVAAMLKIGKFKSAPPIPEDTQKLLSSEAKDFLNACFSIDPEKRPTADELLLHPFCQVEKSFDFRETNLARLIKQR</sequence>
<dbReference type="InterPro" id="IPR050538">
    <property type="entry name" value="MAP_kinase_kinase_kinase"/>
</dbReference>
<feature type="compositionally biased region" description="Low complexity" evidence="7">
    <location>
        <begin position="17"/>
        <end position="28"/>
    </location>
</feature>
<dbReference type="OrthoDB" id="266718at2759"/>
<feature type="compositionally biased region" description="Basic residues" evidence="7">
    <location>
        <begin position="767"/>
        <end position="779"/>
    </location>
</feature>
<feature type="region of interest" description="Disordered" evidence="7">
    <location>
        <begin position="714"/>
        <end position="792"/>
    </location>
</feature>
<feature type="region of interest" description="Disordered" evidence="7">
    <location>
        <begin position="995"/>
        <end position="1044"/>
    </location>
</feature>
<feature type="compositionally biased region" description="Polar residues" evidence="7">
    <location>
        <begin position="965"/>
        <end position="974"/>
    </location>
</feature>
<dbReference type="PROSITE" id="PS50011">
    <property type="entry name" value="PROTEIN_KINASE_DOM"/>
    <property type="match status" value="1"/>
</dbReference>
<dbReference type="FunFam" id="3.30.200.20:FF:000387">
    <property type="entry name" value="Serine/threonine-protein kinase STE11"/>
    <property type="match status" value="1"/>
</dbReference>
<feature type="domain" description="Protein kinase" evidence="8">
    <location>
        <begin position="1132"/>
        <end position="1397"/>
    </location>
</feature>
<feature type="compositionally biased region" description="Low complexity" evidence="7">
    <location>
        <begin position="745"/>
        <end position="762"/>
    </location>
</feature>
<dbReference type="PANTHER" id="PTHR48016">
    <property type="entry name" value="MAP KINASE KINASE KINASE SSK2-RELATED-RELATED"/>
    <property type="match status" value="1"/>
</dbReference>
<dbReference type="InterPro" id="IPR008271">
    <property type="entry name" value="Ser/Thr_kinase_AS"/>
</dbReference>
<dbReference type="SMART" id="SM00220">
    <property type="entry name" value="S_TKc"/>
    <property type="match status" value="1"/>
</dbReference>
<feature type="binding site" evidence="6">
    <location>
        <position position="1161"/>
    </location>
    <ligand>
        <name>ATP</name>
        <dbReference type="ChEBI" id="CHEBI:30616"/>
    </ligand>
</feature>
<reference evidence="10" key="1">
    <citation type="submission" date="2016-03" db="EMBL/GenBank/DDBJ databases">
        <authorList>
            <person name="Devillers Hugo."/>
        </authorList>
    </citation>
    <scope>NUCLEOTIDE SEQUENCE [LARGE SCALE GENOMIC DNA]</scope>
</reference>
<feature type="region of interest" description="Disordered" evidence="7">
    <location>
        <begin position="820"/>
        <end position="870"/>
    </location>
</feature>
<feature type="compositionally biased region" description="Polar residues" evidence="7">
    <location>
        <begin position="694"/>
        <end position="707"/>
    </location>
</feature>
<feature type="compositionally biased region" description="Basic and acidic residues" evidence="7">
    <location>
        <begin position="952"/>
        <end position="962"/>
    </location>
</feature>
<protein>
    <submittedName>
        <fullName evidence="9">LAME_0A05556g1_1</fullName>
    </submittedName>
</protein>
<comment type="similarity">
    <text evidence="1">Belongs to the protein kinase superfamily. STE Ser/Thr protein kinase family. MAP kinase kinase kinase subfamily.</text>
</comment>
<dbReference type="Pfam" id="PF00069">
    <property type="entry name" value="Pkinase"/>
    <property type="match status" value="1"/>
</dbReference>
<gene>
    <name evidence="9" type="ORF">LAME_0A05556G</name>
</gene>
<dbReference type="EMBL" id="LT598483">
    <property type="protein sequence ID" value="SCU78732.1"/>
    <property type="molecule type" value="Genomic_DNA"/>
</dbReference>
<evidence type="ECO:0000256" key="5">
    <source>
        <dbReference type="ARBA" id="ARBA00022840"/>
    </source>
</evidence>
<evidence type="ECO:0000313" key="10">
    <source>
        <dbReference type="Proteomes" id="UP000191144"/>
    </source>
</evidence>
<evidence type="ECO:0000256" key="4">
    <source>
        <dbReference type="ARBA" id="ARBA00022777"/>
    </source>
</evidence>
<dbReference type="GO" id="GO:0000196">
    <property type="term" value="P:cell integrity MAPK cascade"/>
    <property type="evidence" value="ECO:0007669"/>
    <property type="project" value="UniProtKB-ARBA"/>
</dbReference>
<evidence type="ECO:0000256" key="7">
    <source>
        <dbReference type="SAM" id="MobiDB-lite"/>
    </source>
</evidence>
<proteinExistence type="inferred from homology"/>
<feature type="region of interest" description="Disordered" evidence="7">
    <location>
        <begin position="1"/>
        <end position="48"/>
    </location>
</feature>
<dbReference type="SUPFAM" id="SSF56112">
    <property type="entry name" value="Protein kinase-like (PK-like)"/>
    <property type="match status" value="1"/>
</dbReference>
<keyword evidence="10" id="KW-1185">Reference proteome</keyword>
<keyword evidence="5 6" id="KW-0067">ATP-binding</keyword>
<dbReference type="InterPro" id="IPR017441">
    <property type="entry name" value="Protein_kinase_ATP_BS"/>
</dbReference>
<dbReference type="GO" id="GO:0005524">
    <property type="term" value="F:ATP binding"/>
    <property type="evidence" value="ECO:0007669"/>
    <property type="project" value="UniProtKB-UniRule"/>
</dbReference>
<feature type="compositionally biased region" description="Polar residues" evidence="7">
    <location>
        <begin position="250"/>
        <end position="259"/>
    </location>
</feature>
<feature type="compositionally biased region" description="Polar residues" evidence="7">
    <location>
        <begin position="1020"/>
        <end position="1044"/>
    </location>
</feature>
<evidence type="ECO:0000256" key="3">
    <source>
        <dbReference type="ARBA" id="ARBA00022741"/>
    </source>
</evidence>
<feature type="compositionally biased region" description="Acidic residues" evidence="7">
    <location>
        <begin position="905"/>
        <end position="917"/>
    </location>
</feature>
<dbReference type="InterPro" id="IPR000719">
    <property type="entry name" value="Prot_kinase_dom"/>
</dbReference>
<feature type="compositionally biased region" description="Polar residues" evidence="7">
    <location>
        <begin position="337"/>
        <end position="347"/>
    </location>
</feature>
<evidence type="ECO:0000259" key="8">
    <source>
        <dbReference type="PROSITE" id="PS50011"/>
    </source>
</evidence>
<dbReference type="Proteomes" id="UP000191144">
    <property type="component" value="Chromosome A"/>
</dbReference>
<feature type="region of interest" description="Disordered" evidence="7">
    <location>
        <begin position="936"/>
        <end position="978"/>
    </location>
</feature>
<dbReference type="PROSITE" id="PS00107">
    <property type="entry name" value="PROTEIN_KINASE_ATP"/>
    <property type="match status" value="1"/>
</dbReference>
<feature type="region of interest" description="Disordered" evidence="7">
    <location>
        <begin position="217"/>
        <end position="285"/>
    </location>
</feature>
<dbReference type="Gene3D" id="1.10.510.10">
    <property type="entry name" value="Transferase(Phosphotransferase) domain 1"/>
    <property type="match status" value="1"/>
</dbReference>